<keyword evidence="3" id="KW-1185">Reference proteome</keyword>
<feature type="compositionally biased region" description="Basic and acidic residues" evidence="1">
    <location>
        <begin position="101"/>
        <end position="113"/>
    </location>
</feature>
<dbReference type="EMBL" id="JBFDAA010000019">
    <property type="protein sequence ID" value="KAL1115763.1"/>
    <property type="molecule type" value="Genomic_DNA"/>
</dbReference>
<reference evidence="2 3" key="1">
    <citation type="submission" date="2024-07" db="EMBL/GenBank/DDBJ databases">
        <title>Chromosome-level genome assembly of the water stick insect Ranatra chinensis (Heteroptera: Nepidae).</title>
        <authorList>
            <person name="Liu X."/>
        </authorList>
    </citation>
    <scope>NUCLEOTIDE SEQUENCE [LARGE SCALE GENOMIC DNA]</scope>
    <source>
        <strain evidence="2">Cailab_2021Rc</strain>
        <tissue evidence="2">Muscle</tissue>
    </source>
</reference>
<proteinExistence type="predicted"/>
<dbReference type="Proteomes" id="UP001558652">
    <property type="component" value="Unassembled WGS sequence"/>
</dbReference>
<gene>
    <name evidence="2" type="ORF">AAG570_006053</name>
</gene>
<evidence type="ECO:0000313" key="3">
    <source>
        <dbReference type="Proteomes" id="UP001558652"/>
    </source>
</evidence>
<dbReference type="AlphaFoldDB" id="A0ABD0XX81"/>
<protein>
    <submittedName>
        <fullName evidence="2">Uncharacterized protein</fullName>
    </submittedName>
</protein>
<feature type="region of interest" description="Disordered" evidence="1">
    <location>
        <begin position="12"/>
        <end position="166"/>
    </location>
</feature>
<feature type="compositionally biased region" description="Pro residues" evidence="1">
    <location>
        <begin position="139"/>
        <end position="155"/>
    </location>
</feature>
<feature type="compositionally biased region" description="Basic residues" evidence="1">
    <location>
        <begin position="63"/>
        <end position="79"/>
    </location>
</feature>
<feature type="compositionally biased region" description="Low complexity" evidence="1">
    <location>
        <begin position="49"/>
        <end position="62"/>
    </location>
</feature>
<comment type="caution">
    <text evidence="2">The sequence shown here is derived from an EMBL/GenBank/DDBJ whole genome shotgun (WGS) entry which is preliminary data.</text>
</comment>
<accession>A0ABD0XX81</accession>
<name>A0ABD0XX81_9HEMI</name>
<evidence type="ECO:0000313" key="2">
    <source>
        <dbReference type="EMBL" id="KAL1115763.1"/>
    </source>
</evidence>
<organism evidence="2 3">
    <name type="scientific">Ranatra chinensis</name>
    <dbReference type="NCBI Taxonomy" id="642074"/>
    <lineage>
        <taxon>Eukaryota</taxon>
        <taxon>Metazoa</taxon>
        <taxon>Ecdysozoa</taxon>
        <taxon>Arthropoda</taxon>
        <taxon>Hexapoda</taxon>
        <taxon>Insecta</taxon>
        <taxon>Pterygota</taxon>
        <taxon>Neoptera</taxon>
        <taxon>Paraneoptera</taxon>
        <taxon>Hemiptera</taxon>
        <taxon>Heteroptera</taxon>
        <taxon>Panheteroptera</taxon>
        <taxon>Nepomorpha</taxon>
        <taxon>Nepidae</taxon>
        <taxon>Ranatrinae</taxon>
        <taxon>Ranatra</taxon>
    </lineage>
</organism>
<sequence>MACAVERVSLYCGGEGAGPRPELRSDVSCQEESSRSSCSSSAGGGCGGTTTSSAITTTSTGTRNKRKAASPRRRQLAKRPRPEESPFRPWGGHQETDDHEETGRSPSGEERIPEVIQSPQPAGRPEDMASSSSQDSPPSTQPRPMDFPPPPPPPTSRLLLLVAPDK</sequence>
<evidence type="ECO:0000256" key="1">
    <source>
        <dbReference type="SAM" id="MobiDB-lite"/>
    </source>
</evidence>